<dbReference type="Proteomes" id="UP001239111">
    <property type="component" value="Chromosome 3"/>
</dbReference>
<organism evidence="1 2">
    <name type="scientific">Eretmocerus hayati</name>
    <dbReference type="NCBI Taxonomy" id="131215"/>
    <lineage>
        <taxon>Eukaryota</taxon>
        <taxon>Metazoa</taxon>
        <taxon>Ecdysozoa</taxon>
        <taxon>Arthropoda</taxon>
        <taxon>Hexapoda</taxon>
        <taxon>Insecta</taxon>
        <taxon>Pterygota</taxon>
        <taxon>Neoptera</taxon>
        <taxon>Endopterygota</taxon>
        <taxon>Hymenoptera</taxon>
        <taxon>Apocrita</taxon>
        <taxon>Proctotrupomorpha</taxon>
        <taxon>Chalcidoidea</taxon>
        <taxon>Aphelinidae</taxon>
        <taxon>Aphelininae</taxon>
        <taxon>Eretmocerus</taxon>
    </lineage>
</organism>
<evidence type="ECO:0000313" key="1">
    <source>
        <dbReference type="EMBL" id="KAJ8673573.1"/>
    </source>
</evidence>
<gene>
    <name evidence="1" type="ORF">QAD02_004835</name>
</gene>
<sequence length="227" mass="25440">MHDSQGNEYCDEKDNAATVGQNIAQEIDNNEEDALKLSDIPTTVQESNATTTVQTGVKRPLSSSSSVSTVSSSDLHSKEEPTFTEVKEKVVKKSKNDVKNPIGYDEQLKPATEYFDKSEKKLPSSYEDFVKFVESTQKKSPREIAELARNYCDDFDALDDLLTNTYKYVSSRTIRSRLTRIKNSLSSSDNNTQEAYTDTESNAEEFAVDELADQNKFSLLINDGVDQ</sequence>
<evidence type="ECO:0000313" key="2">
    <source>
        <dbReference type="Proteomes" id="UP001239111"/>
    </source>
</evidence>
<dbReference type="EMBL" id="CM056743">
    <property type="protein sequence ID" value="KAJ8673573.1"/>
    <property type="molecule type" value="Genomic_DNA"/>
</dbReference>
<proteinExistence type="predicted"/>
<keyword evidence="2" id="KW-1185">Reference proteome</keyword>
<accession>A0ACC2NRS1</accession>
<reference evidence="1" key="1">
    <citation type="submission" date="2023-04" db="EMBL/GenBank/DDBJ databases">
        <title>A chromosome-level genome assembly of the parasitoid wasp Eretmocerus hayati.</title>
        <authorList>
            <person name="Zhong Y."/>
            <person name="Liu S."/>
            <person name="Liu Y."/>
        </authorList>
    </citation>
    <scope>NUCLEOTIDE SEQUENCE</scope>
    <source>
        <strain evidence="1">ZJU_SS_LIU_2023</strain>
    </source>
</reference>
<protein>
    <submittedName>
        <fullName evidence="1">Uncharacterized protein</fullName>
    </submittedName>
</protein>
<name>A0ACC2NRS1_9HYME</name>
<comment type="caution">
    <text evidence="1">The sequence shown here is derived from an EMBL/GenBank/DDBJ whole genome shotgun (WGS) entry which is preliminary data.</text>
</comment>